<dbReference type="AlphaFoldDB" id="A0A9E6XZG4"/>
<dbReference type="KEGG" id="sbae:DSM104329_03435"/>
<dbReference type="InterPro" id="IPR011335">
    <property type="entry name" value="Restrct_endonuc-II-like"/>
</dbReference>
<sequence length="329" mass="36128">MSGGASSRARRPDVPIGRHLEIERRVAALATRQHGVVTRRQLVELGLGVAAIDHRVRSGRLISLHRAVYAPGHGALRPEGHLLAAVLACGPGAVLSHASAALWWGLRDSRARVVDVTVASDAGRRRRRGTLRIHRRAALRPEEVTTHRDIPITTPARTLLDLASVTDRRPMERAMDEAEVLGLFDRHALEAVLAAHPSAPGARLFAAVLAGHAAGSTLTRTDLEELFLAFCDERGLDRPVVNGIMAGLELDFFWPAQRLGVEVDGYAFHRTRSAFERDRERDAILTAAGVRVLRFTDRQIKTRPAEVLRAIATARDEQAILSRTRRQAP</sequence>
<evidence type="ECO:0000313" key="5">
    <source>
        <dbReference type="Proteomes" id="UP001162834"/>
    </source>
</evidence>
<dbReference type="InterPro" id="IPR025159">
    <property type="entry name" value="AbiEi_N"/>
</dbReference>
<name>A0A9E6XZG4_9ACTN</name>
<evidence type="ECO:0000259" key="3">
    <source>
        <dbReference type="Pfam" id="PF13338"/>
    </source>
</evidence>
<evidence type="ECO:0000313" key="4">
    <source>
        <dbReference type="EMBL" id="UGS37023.1"/>
    </source>
</evidence>
<evidence type="ECO:0000259" key="1">
    <source>
        <dbReference type="Pfam" id="PF04480"/>
    </source>
</evidence>
<keyword evidence="5" id="KW-1185">Reference proteome</keyword>
<reference evidence="4" key="1">
    <citation type="journal article" date="2022" name="Int. J. Syst. Evol. Microbiol.">
        <title>Pseudomonas aegrilactucae sp. nov. and Pseudomonas morbosilactucae sp. nov., pathogens causing bacterial rot of lettuce in Japan.</title>
        <authorList>
            <person name="Sawada H."/>
            <person name="Fujikawa T."/>
            <person name="Satou M."/>
        </authorList>
    </citation>
    <scope>NUCLEOTIDE SEQUENCE</scope>
    <source>
        <strain evidence="4">0166_1</strain>
    </source>
</reference>
<organism evidence="4 5">
    <name type="scientific">Capillimicrobium parvum</name>
    <dbReference type="NCBI Taxonomy" id="2884022"/>
    <lineage>
        <taxon>Bacteria</taxon>
        <taxon>Bacillati</taxon>
        <taxon>Actinomycetota</taxon>
        <taxon>Thermoleophilia</taxon>
        <taxon>Solirubrobacterales</taxon>
        <taxon>Capillimicrobiaceae</taxon>
        <taxon>Capillimicrobium</taxon>
    </lineage>
</organism>
<proteinExistence type="predicted"/>
<dbReference type="Gene3D" id="3.40.960.10">
    <property type="entry name" value="VSR Endonuclease"/>
    <property type="match status" value="1"/>
</dbReference>
<protein>
    <recommendedName>
        <fullName evidence="6">DUF559 domain-containing protein</fullName>
    </recommendedName>
</protein>
<dbReference type="InterPro" id="IPR018547">
    <property type="entry name" value="AbiEi_C"/>
</dbReference>
<dbReference type="EMBL" id="CP087164">
    <property type="protein sequence ID" value="UGS37023.1"/>
    <property type="molecule type" value="Genomic_DNA"/>
</dbReference>
<dbReference type="SUPFAM" id="SSF52980">
    <property type="entry name" value="Restriction endonuclease-like"/>
    <property type="match status" value="1"/>
</dbReference>
<feature type="domain" description="AbiEi antitoxin N-terminal" evidence="3">
    <location>
        <begin position="24"/>
        <end position="70"/>
    </location>
</feature>
<feature type="domain" description="DUF559" evidence="1">
    <location>
        <begin position="250"/>
        <end position="313"/>
    </location>
</feature>
<dbReference type="InterPro" id="IPR007569">
    <property type="entry name" value="DUF559"/>
</dbReference>
<dbReference type="RefSeq" id="WP_259311086.1">
    <property type="nucleotide sequence ID" value="NZ_CP087164.1"/>
</dbReference>
<evidence type="ECO:0008006" key="6">
    <source>
        <dbReference type="Google" id="ProtNLM"/>
    </source>
</evidence>
<dbReference type="Pfam" id="PF04480">
    <property type="entry name" value="DUF559"/>
    <property type="match status" value="1"/>
</dbReference>
<gene>
    <name evidence="4" type="ORF">DSM104329_03435</name>
</gene>
<dbReference type="Pfam" id="PF13338">
    <property type="entry name" value="AbiEi_4"/>
    <property type="match status" value="1"/>
</dbReference>
<evidence type="ECO:0000259" key="2">
    <source>
        <dbReference type="Pfam" id="PF09407"/>
    </source>
</evidence>
<dbReference type="Pfam" id="PF09407">
    <property type="entry name" value="AbiEi_1"/>
    <property type="match status" value="1"/>
</dbReference>
<dbReference type="Proteomes" id="UP001162834">
    <property type="component" value="Chromosome"/>
</dbReference>
<accession>A0A9E6XZG4</accession>
<feature type="domain" description="AbiEi antitoxin C-terminal" evidence="2">
    <location>
        <begin position="97"/>
        <end position="198"/>
    </location>
</feature>